<keyword evidence="2" id="KW-0472">Membrane</keyword>
<keyword evidence="2" id="KW-1133">Transmembrane helix</keyword>
<evidence type="ECO:0000256" key="1">
    <source>
        <dbReference type="SAM" id="MobiDB-lite"/>
    </source>
</evidence>
<organism evidence="3 4">
    <name type="scientific">Vigna mungo</name>
    <name type="common">Black gram</name>
    <name type="synonym">Phaseolus mungo</name>
    <dbReference type="NCBI Taxonomy" id="3915"/>
    <lineage>
        <taxon>Eukaryota</taxon>
        <taxon>Viridiplantae</taxon>
        <taxon>Streptophyta</taxon>
        <taxon>Embryophyta</taxon>
        <taxon>Tracheophyta</taxon>
        <taxon>Spermatophyta</taxon>
        <taxon>Magnoliopsida</taxon>
        <taxon>eudicotyledons</taxon>
        <taxon>Gunneridae</taxon>
        <taxon>Pentapetalae</taxon>
        <taxon>rosids</taxon>
        <taxon>fabids</taxon>
        <taxon>Fabales</taxon>
        <taxon>Fabaceae</taxon>
        <taxon>Papilionoideae</taxon>
        <taxon>50 kb inversion clade</taxon>
        <taxon>NPAAA clade</taxon>
        <taxon>indigoferoid/millettioid clade</taxon>
        <taxon>Phaseoleae</taxon>
        <taxon>Vigna</taxon>
    </lineage>
</organism>
<proteinExistence type="predicted"/>
<evidence type="ECO:0000256" key="2">
    <source>
        <dbReference type="SAM" id="Phobius"/>
    </source>
</evidence>
<keyword evidence="2" id="KW-0812">Transmembrane</keyword>
<accession>A0AAQ3NKR4</accession>
<sequence length="112" mass="11964">MPPLSSSPCTRSTPNHSPQPHPHHPPFPPTAASTTSFPLQILAAASPPPAPPQDSCPIPTLSDQRIRACSGSNLDPGLFVVVFVVVVVVVLLRPLALVGKPRWPRSSPFRRI</sequence>
<feature type="compositionally biased region" description="Polar residues" evidence="1">
    <location>
        <begin position="1"/>
        <end position="11"/>
    </location>
</feature>
<feature type="transmembrane region" description="Helical" evidence="2">
    <location>
        <begin position="77"/>
        <end position="96"/>
    </location>
</feature>
<feature type="compositionally biased region" description="Pro residues" evidence="1">
    <location>
        <begin position="17"/>
        <end position="29"/>
    </location>
</feature>
<keyword evidence="4" id="KW-1185">Reference proteome</keyword>
<evidence type="ECO:0000313" key="3">
    <source>
        <dbReference type="EMBL" id="WVZ12194.1"/>
    </source>
</evidence>
<evidence type="ECO:0000313" key="4">
    <source>
        <dbReference type="Proteomes" id="UP001374535"/>
    </source>
</evidence>
<reference evidence="3 4" key="1">
    <citation type="journal article" date="2023" name="Life. Sci Alliance">
        <title>Evolutionary insights into 3D genome organization and epigenetic landscape of Vigna mungo.</title>
        <authorList>
            <person name="Junaid A."/>
            <person name="Singh B."/>
            <person name="Bhatia S."/>
        </authorList>
    </citation>
    <scope>NUCLEOTIDE SEQUENCE [LARGE SCALE GENOMIC DNA]</scope>
    <source>
        <strain evidence="3">Urdbean</strain>
    </source>
</reference>
<feature type="compositionally biased region" description="Low complexity" evidence="1">
    <location>
        <begin position="30"/>
        <end position="45"/>
    </location>
</feature>
<dbReference type="EMBL" id="CP144696">
    <property type="protein sequence ID" value="WVZ12194.1"/>
    <property type="molecule type" value="Genomic_DNA"/>
</dbReference>
<dbReference type="AlphaFoldDB" id="A0AAQ3NKR4"/>
<protein>
    <submittedName>
        <fullName evidence="3">Uncharacterized protein</fullName>
    </submittedName>
</protein>
<gene>
    <name evidence="3" type="ORF">V8G54_016724</name>
</gene>
<name>A0AAQ3NKR4_VIGMU</name>
<feature type="region of interest" description="Disordered" evidence="1">
    <location>
        <begin position="1"/>
        <end position="61"/>
    </location>
</feature>
<dbReference type="Proteomes" id="UP001374535">
    <property type="component" value="Chromosome 5"/>
</dbReference>